<name>A0A4V3DXI3_9HYPH</name>
<dbReference type="EMBL" id="SNZR01000014">
    <property type="protein sequence ID" value="TDR88939.1"/>
    <property type="molecule type" value="Genomic_DNA"/>
</dbReference>
<reference evidence="2 3" key="1">
    <citation type="submission" date="2019-03" db="EMBL/GenBank/DDBJ databases">
        <title>Genomic Encyclopedia of Type Strains, Phase IV (KMG-IV): sequencing the most valuable type-strain genomes for metagenomic binning, comparative biology and taxonomic classification.</title>
        <authorList>
            <person name="Goeker M."/>
        </authorList>
    </citation>
    <scope>NUCLEOTIDE SEQUENCE [LARGE SCALE GENOMIC DNA]</scope>
    <source>
        <strain evidence="2 3">DSM 25903</strain>
    </source>
</reference>
<evidence type="ECO:0000259" key="1">
    <source>
        <dbReference type="Pfam" id="PF20057"/>
    </source>
</evidence>
<protein>
    <recommendedName>
        <fullName evidence="1">DUF6456 domain-containing protein</fullName>
    </recommendedName>
</protein>
<proteinExistence type="predicted"/>
<comment type="caution">
    <text evidence="2">The sequence shown here is derived from an EMBL/GenBank/DDBJ whole genome shotgun (WGS) entry which is preliminary data.</text>
</comment>
<dbReference type="Proteomes" id="UP000295122">
    <property type="component" value="Unassembled WGS sequence"/>
</dbReference>
<gene>
    <name evidence="2" type="ORF">EV668_3424</name>
</gene>
<keyword evidence="3" id="KW-1185">Reference proteome</keyword>
<feature type="domain" description="DUF6456" evidence="1">
    <location>
        <begin position="131"/>
        <end position="263"/>
    </location>
</feature>
<dbReference type="AlphaFoldDB" id="A0A4V3DXI3"/>
<dbReference type="Pfam" id="PF20057">
    <property type="entry name" value="DUF6456"/>
    <property type="match status" value="1"/>
</dbReference>
<evidence type="ECO:0000313" key="3">
    <source>
        <dbReference type="Proteomes" id="UP000295122"/>
    </source>
</evidence>
<accession>A0A4V3DXI3</accession>
<sequence length="287" mass="30333">MTRRSVQPSARHASSGGLSKAAERLLAALAAADASVRPDPSRDGYVIVQASRGGVSLGRGAHPDAVLAELLSRDLVESRPAGRAVIGEAGRAWLRRAAARREGGAADAFAAQHRELAAANVEGDVGSDRVSVNHRESPLAWLRRRRDRDGEPLIDAAAFEAGERLRRDLTFAGMLPSVTARWEGAIGGGGLRDPASATDAVIAARQRVRAALGAVGGDLSDLLLDLCGFLKGLETIERERRWPPRSGKIVVRLALGQLARHYGLSSEARGLEAGRGLRGWTADEASV</sequence>
<dbReference type="RefSeq" id="WP_133772253.1">
    <property type="nucleotide sequence ID" value="NZ_SNZR01000014.1"/>
</dbReference>
<dbReference type="InterPro" id="IPR045599">
    <property type="entry name" value="DUF6456"/>
</dbReference>
<organism evidence="2 3">
    <name type="scientific">Enterovirga rhinocerotis</name>
    <dbReference type="NCBI Taxonomy" id="1339210"/>
    <lineage>
        <taxon>Bacteria</taxon>
        <taxon>Pseudomonadati</taxon>
        <taxon>Pseudomonadota</taxon>
        <taxon>Alphaproteobacteria</taxon>
        <taxon>Hyphomicrobiales</taxon>
        <taxon>Methylobacteriaceae</taxon>
        <taxon>Enterovirga</taxon>
    </lineage>
</organism>
<dbReference type="OrthoDB" id="7476630at2"/>
<evidence type="ECO:0000313" key="2">
    <source>
        <dbReference type="EMBL" id="TDR88939.1"/>
    </source>
</evidence>